<organism evidence="1">
    <name type="scientific">marine sediment metagenome</name>
    <dbReference type="NCBI Taxonomy" id="412755"/>
    <lineage>
        <taxon>unclassified sequences</taxon>
        <taxon>metagenomes</taxon>
        <taxon>ecological metagenomes</taxon>
    </lineage>
</organism>
<reference evidence="1" key="1">
    <citation type="journal article" date="2014" name="Front. Microbiol.">
        <title>High frequency of phylogenetically diverse reductive dehalogenase-homologous genes in deep subseafloor sedimentary metagenomes.</title>
        <authorList>
            <person name="Kawai M."/>
            <person name="Futagami T."/>
            <person name="Toyoda A."/>
            <person name="Takaki Y."/>
            <person name="Nishi S."/>
            <person name="Hori S."/>
            <person name="Arai W."/>
            <person name="Tsubouchi T."/>
            <person name="Morono Y."/>
            <person name="Uchiyama I."/>
            <person name="Ito T."/>
            <person name="Fujiyama A."/>
            <person name="Inagaki F."/>
            <person name="Takami H."/>
        </authorList>
    </citation>
    <scope>NUCLEOTIDE SEQUENCE</scope>
    <source>
        <strain evidence="1">Expedition CK06-06</strain>
    </source>
</reference>
<protein>
    <submittedName>
        <fullName evidence="1">Uncharacterized protein</fullName>
    </submittedName>
</protein>
<gene>
    <name evidence="1" type="ORF">S01H4_39021</name>
</gene>
<sequence length="45" mass="5278">SEPYVYLSEYEREADQLSIEALKFRAKVKGWYPTLFPEPLPGETE</sequence>
<accession>X1DI22</accession>
<comment type="caution">
    <text evidence="1">The sequence shown here is derived from an EMBL/GenBank/DDBJ whole genome shotgun (WGS) entry which is preliminary data.</text>
</comment>
<proteinExistence type="predicted"/>
<evidence type="ECO:0000313" key="1">
    <source>
        <dbReference type="EMBL" id="GAG96056.1"/>
    </source>
</evidence>
<feature type="non-terminal residue" evidence="1">
    <location>
        <position position="1"/>
    </location>
</feature>
<dbReference type="EMBL" id="BART01021094">
    <property type="protein sequence ID" value="GAG96056.1"/>
    <property type="molecule type" value="Genomic_DNA"/>
</dbReference>
<name>X1DI22_9ZZZZ</name>
<dbReference type="AlphaFoldDB" id="X1DI22"/>